<comment type="subcellular location">
    <subcellularLocation>
        <location evidence="1">Cell membrane</location>
        <topology evidence="1">Multi-pass membrane protein</topology>
    </subcellularLocation>
</comment>
<evidence type="ECO:0000256" key="4">
    <source>
        <dbReference type="ARBA" id="ARBA00022989"/>
    </source>
</evidence>
<dbReference type="AlphaFoldDB" id="A0A1I7MKI0"/>
<feature type="domain" description="Cardiolipin synthase N-terminal" evidence="7">
    <location>
        <begin position="23"/>
        <end position="63"/>
    </location>
</feature>
<dbReference type="Pfam" id="PF13396">
    <property type="entry name" value="PLDc_N"/>
    <property type="match status" value="1"/>
</dbReference>
<reference evidence="8 9" key="1">
    <citation type="submission" date="2016-10" db="EMBL/GenBank/DDBJ databases">
        <authorList>
            <person name="de Groot N.N."/>
        </authorList>
    </citation>
    <scope>NUCLEOTIDE SEQUENCE [LARGE SCALE GENOMIC DNA]</scope>
    <source>
        <strain evidence="8 9">CGMCC 1.7054</strain>
    </source>
</reference>
<dbReference type="RefSeq" id="WP_091696312.1">
    <property type="nucleotide sequence ID" value="NZ_FPCG01000004.1"/>
</dbReference>
<keyword evidence="5 6" id="KW-0472">Membrane</keyword>
<proteinExistence type="predicted"/>
<keyword evidence="9" id="KW-1185">Reference proteome</keyword>
<sequence>MADQIPVAGQIGLWVLSAVLLGLLVTALVSLMRSPLDEHRRLPWLLTLFVLPGIGPAIWLWWRWWYYPRRLAETPEWDPNRRESIVNAPRRPRP</sequence>
<keyword evidence="4 6" id="KW-1133">Transmembrane helix</keyword>
<keyword evidence="2" id="KW-1003">Cell membrane</keyword>
<evidence type="ECO:0000256" key="3">
    <source>
        <dbReference type="ARBA" id="ARBA00022692"/>
    </source>
</evidence>
<evidence type="ECO:0000256" key="6">
    <source>
        <dbReference type="SAM" id="Phobius"/>
    </source>
</evidence>
<feature type="transmembrane region" description="Helical" evidence="6">
    <location>
        <begin position="44"/>
        <end position="62"/>
    </location>
</feature>
<dbReference type="InterPro" id="IPR027379">
    <property type="entry name" value="CLS_N"/>
</dbReference>
<keyword evidence="3 6" id="KW-0812">Transmembrane</keyword>
<dbReference type="GO" id="GO:0005886">
    <property type="term" value="C:plasma membrane"/>
    <property type="evidence" value="ECO:0007669"/>
    <property type="project" value="UniProtKB-SubCell"/>
</dbReference>
<evidence type="ECO:0000256" key="2">
    <source>
        <dbReference type="ARBA" id="ARBA00022475"/>
    </source>
</evidence>
<evidence type="ECO:0000256" key="5">
    <source>
        <dbReference type="ARBA" id="ARBA00023136"/>
    </source>
</evidence>
<gene>
    <name evidence="8" type="ORF">SAMN04487966_104113</name>
</gene>
<organism evidence="8 9">
    <name type="scientific">Micrococcus terreus</name>
    <dbReference type="NCBI Taxonomy" id="574650"/>
    <lineage>
        <taxon>Bacteria</taxon>
        <taxon>Bacillati</taxon>
        <taxon>Actinomycetota</taxon>
        <taxon>Actinomycetes</taxon>
        <taxon>Micrococcales</taxon>
        <taxon>Micrococcaceae</taxon>
        <taxon>Micrococcus</taxon>
    </lineage>
</organism>
<dbReference type="Proteomes" id="UP000198881">
    <property type="component" value="Unassembled WGS sequence"/>
</dbReference>
<evidence type="ECO:0000313" key="9">
    <source>
        <dbReference type="Proteomes" id="UP000198881"/>
    </source>
</evidence>
<feature type="transmembrane region" description="Helical" evidence="6">
    <location>
        <begin position="12"/>
        <end position="32"/>
    </location>
</feature>
<dbReference type="EMBL" id="FPCG01000004">
    <property type="protein sequence ID" value="SFV22416.1"/>
    <property type="molecule type" value="Genomic_DNA"/>
</dbReference>
<name>A0A1I7MKI0_9MICC</name>
<dbReference type="STRING" id="574650.SAMN04487966_104113"/>
<evidence type="ECO:0000259" key="7">
    <source>
        <dbReference type="Pfam" id="PF13396"/>
    </source>
</evidence>
<protein>
    <submittedName>
        <fullName evidence="8">Phospholipase_D-nuclease N-terminal</fullName>
    </submittedName>
</protein>
<accession>A0A1I7MKI0</accession>
<evidence type="ECO:0000256" key="1">
    <source>
        <dbReference type="ARBA" id="ARBA00004651"/>
    </source>
</evidence>
<evidence type="ECO:0000313" key="8">
    <source>
        <dbReference type="EMBL" id="SFV22416.1"/>
    </source>
</evidence>